<sequence length="374" mass="42045">GSNYALGNKDPFYEVQGSYLPSTSNSLRFFPVPRSNPMEANISMQNVKGSSSCSKPSLVIPEMGTNVKGIAQLIPIAIIIIIANTLVLIAFREAKKSRALANYILISLAITDLMTGIVNIPLFVIVVFTSIISSSTVRFYLGFLVTVVHTTTAVLSVYHILFATFEKYLAIIWPITHLLTARATIRRTLLAIWLLSIAIGLVPFSWSDKVFSADPSGAKFSFYYVIGCFIAVFILPYTFMIYAFVKIFSVISRRIRIRKRQGLRHKRKLIQERKCVAIFVVMATLFAICWFPWFSIMLLFTLDYKSQSLQTLSHVVTLVRYITSIVNPFLYIFLRPNFYGALKKLLPRGANSVGIKAFSISQQSSRSSCQLHAK</sequence>
<dbReference type="PANTHER" id="PTHR24246">
    <property type="entry name" value="OLFACTORY RECEPTOR AND ADENOSINE RECEPTOR"/>
    <property type="match status" value="1"/>
</dbReference>
<feature type="transmembrane region" description="Helical" evidence="10">
    <location>
        <begin position="276"/>
        <end position="300"/>
    </location>
</feature>
<evidence type="ECO:0000313" key="12">
    <source>
        <dbReference type="EMBL" id="CAH3175756.1"/>
    </source>
</evidence>
<proteinExistence type="predicted"/>
<protein>
    <recommendedName>
        <fullName evidence="11">G-protein coupled receptors family 1 profile domain-containing protein</fullName>
    </recommendedName>
</protein>
<evidence type="ECO:0000256" key="4">
    <source>
        <dbReference type="ARBA" id="ARBA00022989"/>
    </source>
</evidence>
<comment type="caution">
    <text evidence="12">The sequence shown here is derived from an EMBL/GenBank/DDBJ whole genome shotgun (WGS) entry which is preliminary data.</text>
</comment>
<feature type="transmembrane region" description="Helical" evidence="10">
    <location>
        <begin position="312"/>
        <end position="334"/>
    </location>
</feature>
<keyword evidence="3 10" id="KW-0812">Transmembrane</keyword>
<dbReference type="PROSITE" id="PS50262">
    <property type="entry name" value="G_PROTEIN_RECEP_F1_2"/>
    <property type="match status" value="1"/>
</dbReference>
<feature type="transmembrane region" description="Helical" evidence="10">
    <location>
        <begin position="184"/>
        <end position="202"/>
    </location>
</feature>
<evidence type="ECO:0000256" key="10">
    <source>
        <dbReference type="SAM" id="Phobius"/>
    </source>
</evidence>
<feature type="transmembrane region" description="Helical" evidence="10">
    <location>
        <begin position="103"/>
        <end position="133"/>
    </location>
</feature>
<keyword evidence="7" id="KW-0675">Receptor</keyword>
<dbReference type="EMBL" id="CALNXI010001723">
    <property type="protein sequence ID" value="CAH3175756.1"/>
    <property type="molecule type" value="Genomic_DNA"/>
</dbReference>
<evidence type="ECO:0000256" key="1">
    <source>
        <dbReference type="ARBA" id="ARBA00004651"/>
    </source>
</evidence>
<dbReference type="InterPro" id="IPR000276">
    <property type="entry name" value="GPCR_Rhodpsn"/>
</dbReference>
<keyword evidence="13" id="KW-1185">Reference proteome</keyword>
<feature type="transmembrane region" description="Helical" evidence="10">
    <location>
        <begin position="139"/>
        <end position="163"/>
    </location>
</feature>
<accession>A0ABN8R968</accession>
<evidence type="ECO:0000256" key="3">
    <source>
        <dbReference type="ARBA" id="ARBA00022692"/>
    </source>
</evidence>
<keyword evidence="6 10" id="KW-0472">Membrane</keyword>
<keyword evidence="9" id="KW-0807">Transducer</keyword>
<dbReference type="Proteomes" id="UP001159427">
    <property type="component" value="Unassembled WGS sequence"/>
</dbReference>
<dbReference type="PANTHER" id="PTHR24246:SF27">
    <property type="entry name" value="ADENOSINE RECEPTOR, ISOFORM A"/>
    <property type="match status" value="1"/>
</dbReference>
<feature type="transmembrane region" description="Helical" evidence="10">
    <location>
        <begin position="222"/>
        <end position="255"/>
    </location>
</feature>
<dbReference type="Gene3D" id="1.20.1070.10">
    <property type="entry name" value="Rhodopsin 7-helix transmembrane proteins"/>
    <property type="match status" value="1"/>
</dbReference>
<keyword evidence="2" id="KW-1003">Cell membrane</keyword>
<keyword evidence="8" id="KW-0325">Glycoprotein</keyword>
<feature type="domain" description="G-protein coupled receptors family 1 profile" evidence="11">
    <location>
        <begin position="83"/>
        <end position="331"/>
    </location>
</feature>
<dbReference type="SUPFAM" id="SSF81321">
    <property type="entry name" value="Family A G protein-coupled receptor-like"/>
    <property type="match status" value="1"/>
</dbReference>
<evidence type="ECO:0000256" key="5">
    <source>
        <dbReference type="ARBA" id="ARBA00023040"/>
    </source>
</evidence>
<evidence type="ECO:0000256" key="7">
    <source>
        <dbReference type="ARBA" id="ARBA00023170"/>
    </source>
</evidence>
<dbReference type="InterPro" id="IPR017452">
    <property type="entry name" value="GPCR_Rhodpsn_7TM"/>
</dbReference>
<feature type="transmembrane region" description="Helical" evidence="10">
    <location>
        <begin position="70"/>
        <end position="91"/>
    </location>
</feature>
<evidence type="ECO:0000313" key="13">
    <source>
        <dbReference type="Proteomes" id="UP001159427"/>
    </source>
</evidence>
<evidence type="ECO:0000256" key="2">
    <source>
        <dbReference type="ARBA" id="ARBA00022475"/>
    </source>
</evidence>
<reference evidence="12 13" key="1">
    <citation type="submission" date="2022-05" db="EMBL/GenBank/DDBJ databases">
        <authorList>
            <consortium name="Genoscope - CEA"/>
            <person name="William W."/>
        </authorList>
    </citation>
    <scope>NUCLEOTIDE SEQUENCE [LARGE SCALE GENOMIC DNA]</scope>
</reference>
<evidence type="ECO:0000259" key="11">
    <source>
        <dbReference type="PROSITE" id="PS50262"/>
    </source>
</evidence>
<evidence type="ECO:0000256" key="6">
    <source>
        <dbReference type="ARBA" id="ARBA00023136"/>
    </source>
</evidence>
<comment type="subcellular location">
    <subcellularLocation>
        <location evidence="1">Cell membrane</location>
        <topology evidence="1">Multi-pass membrane protein</topology>
    </subcellularLocation>
</comment>
<evidence type="ECO:0000256" key="8">
    <source>
        <dbReference type="ARBA" id="ARBA00023180"/>
    </source>
</evidence>
<dbReference type="CDD" id="cd00637">
    <property type="entry name" value="7tm_classA_rhodopsin-like"/>
    <property type="match status" value="1"/>
</dbReference>
<gene>
    <name evidence="12" type="ORF">PEVE_00010308</name>
</gene>
<feature type="non-terminal residue" evidence="12">
    <location>
        <position position="1"/>
    </location>
</feature>
<name>A0ABN8R968_9CNID</name>
<keyword evidence="4 10" id="KW-1133">Transmembrane helix</keyword>
<organism evidence="12 13">
    <name type="scientific">Porites evermanni</name>
    <dbReference type="NCBI Taxonomy" id="104178"/>
    <lineage>
        <taxon>Eukaryota</taxon>
        <taxon>Metazoa</taxon>
        <taxon>Cnidaria</taxon>
        <taxon>Anthozoa</taxon>
        <taxon>Hexacorallia</taxon>
        <taxon>Scleractinia</taxon>
        <taxon>Fungiina</taxon>
        <taxon>Poritidae</taxon>
        <taxon>Porites</taxon>
    </lineage>
</organism>
<dbReference type="PRINTS" id="PR00237">
    <property type="entry name" value="GPCRRHODOPSN"/>
</dbReference>
<keyword evidence="5" id="KW-0297">G-protein coupled receptor</keyword>
<dbReference type="Pfam" id="PF00001">
    <property type="entry name" value="7tm_1"/>
    <property type="match status" value="1"/>
</dbReference>
<evidence type="ECO:0000256" key="9">
    <source>
        <dbReference type="ARBA" id="ARBA00023224"/>
    </source>
</evidence>